<feature type="compositionally biased region" description="Acidic residues" evidence="1">
    <location>
        <begin position="292"/>
        <end position="302"/>
    </location>
</feature>
<dbReference type="GO" id="GO:0060271">
    <property type="term" value="P:cilium assembly"/>
    <property type="evidence" value="ECO:0007669"/>
    <property type="project" value="TreeGrafter"/>
</dbReference>
<dbReference type="PANTHER" id="PTHR21223">
    <property type="entry name" value="CBY1-INTERACTING BAR DOMAIN-CONTAINING PROTEIN HOMOLOG"/>
    <property type="match status" value="1"/>
</dbReference>
<evidence type="ECO:0000256" key="1">
    <source>
        <dbReference type="SAM" id="MobiDB-lite"/>
    </source>
</evidence>
<dbReference type="PANTHER" id="PTHR21223:SF2">
    <property type="entry name" value="CBY1-INTERACTING BAR DOMAIN-CONTAINING PROTEIN HOMOLOG"/>
    <property type="match status" value="1"/>
</dbReference>
<dbReference type="InterPro" id="IPR027267">
    <property type="entry name" value="AH/BAR_dom_sf"/>
</dbReference>
<dbReference type="OrthoDB" id="60621at2759"/>
<dbReference type="SUPFAM" id="SSF103657">
    <property type="entry name" value="BAR/IMD domain-like"/>
    <property type="match status" value="1"/>
</dbReference>
<protein>
    <recommendedName>
        <fullName evidence="4">Protein FAM92A</fullName>
    </recommendedName>
</protein>
<gene>
    <name evidence="2" type="ORF">PSYICH_LOCUS13324</name>
</gene>
<evidence type="ECO:0000313" key="3">
    <source>
        <dbReference type="Proteomes" id="UP001153636"/>
    </source>
</evidence>
<dbReference type="Pfam" id="PF06730">
    <property type="entry name" value="FAM92"/>
    <property type="match status" value="1"/>
</dbReference>
<accession>A0A9P0D939</accession>
<organism evidence="2 3">
    <name type="scientific">Psylliodes chrysocephalus</name>
    <dbReference type="NCBI Taxonomy" id="3402493"/>
    <lineage>
        <taxon>Eukaryota</taxon>
        <taxon>Metazoa</taxon>
        <taxon>Ecdysozoa</taxon>
        <taxon>Arthropoda</taxon>
        <taxon>Hexapoda</taxon>
        <taxon>Insecta</taxon>
        <taxon>Pterygota</taxon>
        <taxon>Neoptera</taxon>
        <taxon>Endopterygota</taxon>
        <taxon>Coleoptera</taxon>
        <taxon>Polyphaga</taxon>
        <taxon>Cucujiformia</taxon>
        <taxon>Chrysomeloidea</taxon>
        <taxon>Chrysomelidae</taxon>
        <taxon>Galerucinae</taxon>
        <taxon>Alticini</taxon>
        <taxon>Psylliodes</taxon>
    </lineage>
</organism>
<feature type="region of interest" description="Disordered" evidence="1">
    <location>
        <begin position="257"/>
        <end position="332"/>
    </location>
</feature>
<sequence>MLNQFRSRNNCETQAKFIQGRIHSVERNLAEFCSIFAQYSRKVARVRDKGDELARVTLSIAENENINKSLAVGLENFANCISQISDYGDMRVQTIDCKVVGEFTRYEDICKQVKDEVKDIYNTRDKEIAKKRHLDRLRERNPRNRHQIIQAETELVKATAEVSKSIHSLEEKTNNFEKQKLHDVKSILLDFIAIELGFHSKCLEILTKAYGDVQSVNEEADLEEFKKTLRHPESSQQKSLGKSSLFRSTGSLGSLGMMFSSTQNKRTPGIPDLNKMSKSEETLDSMKHSITDTEESEDDETIQDVSISSEDYVDEDKSDKKPSPTFVRKFRK</sequence>
<proteinExistence type="predicted"/>
<dbReference type="GO" id="GO:0036064">
    <property type="term" value="C:ciliary basal body"/>
    <property type="evidence" value="ECO:0007669"/>
    <property type="project" value="TreeGrafter"/>
</dbReference>
<name>A0A9P0D939_9CUCU</name>
<evidence type="ECO:0000313" key="2">
    <source>
        <dbReference type="EMBL" id="CAH1113861.1"/>
    </source>
</evidence>
<feature type="compositionally biased region" description="Basic and acidic residues" evidence="1">
    <location>
        <begin position="275"/>
        <end position="291"/>
    </location>
</feature>
<dbReference type="EMBL" id="OV651819">
    <property type="protein sequence ID" value="CAH1113861.1"/>
    <property type="molecule type" value="Genomic_DNA"/>
</dbReference>
<dbReference type="Proteomes" id="UP001153636">
    <property type="component" value="Chromosome 7"/>
</dbReference>
<keyword evidence="3" id="KW-1185">Reference proteome</keyword>
<evidence type="ECO:0008006" key="4">
    <source>
        <dbReference type="Google" id="ProtNLM"/>
    </source>
</evidence>
<dbReference type="AlphaFoldDB" id="A0A9P0D939"/>
<reference evidence="2" key="1">
    <citation type="submission" date="2022-01" db="EMBL/GenBank/DDBJ databases">
        <authorList>
            <person name="King R."/>
        </authorList>
    </citation>
    <scope>NUCLEOTIDE SEQUENCE</scope>
</reference>
<dbReference type="GO" id="GO:0035869">
    <property type="term" value="C:ciliary transition zone"/>
    <property type="evidence" value="ECO:0007669"/>
    <property type="project" value="TreeGrafter"/>
</dbReference>
<dbReference type="InterPro" id="IPR009602">
    <property type="entry name" value="CBAR/FAM92"/>
</dbReference>
<dbReference type="Gene3D" id="1.20.1270.60">
    <property type="entry name" value="Arfaptin homology (AH) domain/BAR domain"/>
    <property type="match status" value="1"/>
</dbReference>